<organism evidence="2 3">
    <name type="scientific">Desulfatibacillum alkenivorans DSM 16219</name>
    <dbReference type="NCBI Taxonomy" id="1121393"/>
    <lineage>
        <taxon>Bacteria</taxon>
        <taxon>Pseudomonadati</taxon>
        <taxon>Thermodesulfobacteriota</taxon>
        <taxon>Desulfobacteria</taxon>
        <taxon>Desulfobacterales</taxon>
        <taxon>Desulfatibacillaceae</taxon>
        <taxon>Desulfatibacillum</taxon>
    </lineage>
</organism>
<feature type="domain" description="ATPase AAA-type core" evidence="1">
    <location>
        <begin position="252"/>
        <end position="368"/>
    </location>
</feature>
<dbReference type="RefSeq" id="WP_073478120.1">
    <property type="nucleotide sequence ID" value="NZ_FQZU01000034.1"/>
</dbReference>
<dbReference type="GO" id="GO:0016887">
    <property type="term" value="F:ATP hydrolysis activity"/>
    <property type="evidence" value="ECO:0007669"/>
    <property type="project" value="InterPro"/>
</dbReference>
<gene>
    <name evidence="2" type="ORF">SAMN02745216_04092</name>
</gene>
<evidence type="ECO:0000313" key="2">
    <source>
        <dbReference type="EMBL" id="SHK79974.1"/>
    </source>
</evidence>
<dbReference type="InterPro" id="IPR027417">
    <property type="entry name" value="P-loop_NTPase"/>
</dbReference>
<protein>
    <recommendedName>
        <fullName evidence="1">ATPase AAA-type core domain-containing protein</fullName>
    </recommendedName>
</protein>
<dbReference type="OrthoDB" id="9809324at2"/>
<evidence type="ECO:0000313" key="3">
    <source>
        <dbReference type="Proteomes" id="UP000183994"/>
    </source>
</evidence>
<dbReference type="STRING" id="1121393.SAMN02745216_04092"/>
<evidence type="ECO:0000259" key="1">
    <source>
        <dbReference type="Pfam" id="PF13304"/>
    </source>
</evidence>
<dbReference type="Gene3D" id="3.40.50.300">
    <property type="entry name" value="P-loop containing nucleotide triphosphate hydrolases"/>
    <property type="match status" value="1"/>
</dbReference>
<dbReference type="PANTHER" id="PTHR40396">
    <property type="entry name" value="ATPASE-LIKE PROTEIN"/>
    <property type="match status" value="1"/>
</dbReference>
<proteinExistence type="predicted"/>
<dbReference type="Pfam" id="PF13304">
    <property type="entry name" value="AAA_21"/>
    <property type="match status" value="2"/>
</dbReference>
<sequence length="424" mass="48538">MLIEFSVTNYRSFLGTQCLSMAAGSKADHLKENTFVSPINGNLRLLRSAVIYGPNAAGKSNLVSALEFMREFVLNSSKEKQEGEPIGRVPFLFDSEAKSWPSEFEVFFIQDSVRYQYGFSCTESRVTGEWLLAYPGNRAQRWFERAFDPKAGKDEWYFGSHLTGPKKTWMESTRSNALFLSTAVQLNSEKLKPVFQWFKKLAVIGHGAIMGDSFTVECCEDADKKRRILSFIQNADIQISDIMVEEEKISFEDFPFPKDMPNEVQRVLKKDLDGRTIKNVAFKHKAANSSDDVIMDIENESDGTLKLFSYAGPLMDVMEKGRVLVVDEFNNSFHPLIIQYLLSIIHNDEMNKANGQLIFTTHDTSLLDQDILRRDQIWFMEKDDNQASTLYSLLEFKPRNKEALRKGYLQGRYGALPYIGEVRF</sequence>
<reference evidence="3" key="1">
    <citation type="submission" date="2016-11" db="EMBL/GenBank/DDBJ databases">
        <authorList>
            <person name="Varghese N."/>
            <person name="Submissions S."/>
        </authorList>
    </citation>
    <scope>NUCLEOTIDE SEQUENCE [LARGE SCALE GENOMIC DNA]</scope>
    <source>
        <strain evidence="3">DSM 16219</strain>
    </source>
</reference>
<dbReference type="GO" id="GO:0005524">
    <property type="term" value="F:ATP binding"/>
    <property type="evidence" value="ECO:0007669"/>
    <property type="project" value="InterPro"/>
</dbReference>
<feature type="domain" description="ATPase AAA-type core" evidence="1">
    <location>
        <begin position="49"/>
        <end position="162"/>
    </location>
</feature>
<name>A0A1M6VF40_9BACT</name>
<accession>A0A1M6VF40</accession>
<dbReference type="SUPFAM" id="SSF52540">
    <property type="entry name" value="P-loop containing nucleoside triphosphate hydrolases"/>
    <property type="match status" value="1"/>
</dbReference>
<dbReference type="InterPro" id="IPR003959">
    <property type="entry name" value="ATPase_AAA_core"/>
</dbReference>
<dbReference type="EMBL" id="FQZU01000034">
    <property type="protein sequence ID" value="SHK79974.1"/>
    <property type="molecule type" value="Genomic_DNA"/>
</dbReference>
<dbReference type="PANTHER" id="PTHR40396:SF1">
    <property type="entry name" value="ATPASE AAA-TYPE CORE DOMAIN-CONTAINING PROTEIN"/>
    <property type="match status" value="1"/>
</dbReference>
<dbReference type="Proteomes" id="UP000183994">
    <property type="component" value="Unassembled WGS sequence"/>
</dbReference>
<keyword evidence="3" id="KW-1185">Reference proteome</keyword>
<dbReference type="AlphaFoldDB" id="A0A1M6VF40"/>